<feature type="transmembrane region" description="Helical" evidence="1">
    <location>
        <begin position="266"/>
        <end position="287"/>
    </location>
</feature>
<reference evidence="2 3" key="1">
    <citation type="journal article" date="2014" name="MBio">
        <title>The Ordospora colligata genome; evolution of extreme reduction in microsporidia and host-to-parasite horizontal gene transfer.</title>
        <authorList>
            <person name="Pombert J.-F."/>
            <person name="Haag K.L."/>
            <person name="Beidas S."/>
            <person name="Ebert D."/>
            <person name="Keeling P.J."/>
        </authorList>
    </citation>
    <scope>NUCLEOTIDE SEQUENCE [LARGE SCALE GENOMIC DNA]</scope>
    <source>
        <strain evidence="2 3">OC4</strain>
    </source>
</reference>
<name>A0A0B2UKY6_9MICR</name>
<gene>
    <name evidence="2" type="ORF">M896_050570</name>
</gene>
<keyword evidence="1" id="KW-0472">Membrane</keyword>
<dbReference type="VEuPathDB" id="MicrosporidiaDB:M896_050570"/>
<dbReference type="HOGENOM" id="CLU_946746_0_0_1"/>
<evidence type="ECO:0000313" key="2">
    <source>
        <dbReference type="EMBL" id="KHN69650.1"/>
    </source>
</evidence>
<dbReference type="InParanoid" id="A0A0B2UKY6"/>
<protein>
    <submittedName>
        <fullName evidence="2">Uncharacterized protein</fullName>
    </submittedName>
</protein>
<organism evidence="2 3">
    <name type="scientific">Ordospora colligata OC4</name>
    <dbReference type="NCBI Taxonomy" id="1354746"/>
    <lineage>
        <taxon>Eukaryota</taxon>
        <taxon>Fungi</taxon>
        <taxon>Fungi incertae sedis</taxon>
        <taxon>Microsporidia</taxon>
        <taxon>Ordosporidae</taxon>
        <taxon>Ordospora</taxon>
    </lineage>
</organism>
<accession>A0A0B2UKY6</accession>
<dbReference type="RefSeq" id="XP_014563692.1">
    <property type="nucleotide sequence ID" value="XM_014708206.1"/>
</dbReference>
<evidence type="ECO:0000313" key="3">
    <source>
        <dbReference type="Proteomes" id="UP000031056"/>
    </source>
</evidence>
<comment type="caution">
    <text evidence="2">The sequence shown here is derived from an EMBL/GenBank/DDBJ whole genome shotgun (WGS) entry which is preliminary data.</text>
</comment>
<proteinExistence type="predicted"/>
<dbReference type="AlphaFoldDB" id="A0A0B2UKY6"/>
<dbReference type="Proteomes" id="UP000031056">
    <property type="component" value="Unassembled WGS sequence"/>
</dbReference>
<keyword evidence="3" id="KW-1185">Reference proteome</keyword>
<sequence length="305" mass="35342">MDVETLRRSREMHVDEMNKTISEMNEFIGMNLNEIRDALTVCVAESKYVDIDELRAFVEHRINQYIVLINEKKRDSIKYLVHGKINKDAVDAIIITEYCYTMLIHREESDDRRISLEINNEKNAQQEKLNVFVNIITGTITIRFTNGHETVVNNGSIDCEYNSLRDLFSSDFQLSINKNQMNVDLLNMKLKMGIEAFKIAVESPEDCLYKLISYKTCKDHGVPVIVSNEDTIDIADDDLEHLHYRVQQQIADVISMQIADVSKAYLINYLLVMLIGLSGKVDLSYFINKKEMYMLYWAMPTALNK</sequence>
<keyword evidence="1" id="KW-1133">Transmembrane helix</keyword>
<dbReference type="EMBL" id="JOKQ01000005">
    <property type="protein sequence ID" value="KHN69650.1"/>
    <property type="molecule type" value="Genomic_DNA"/>
</dbReference>
<dbReference type="GeneID" id="26261710"/>
<evidence type="ECO:0000256" key="1">
    <source>
        <dbReference type="SAM" id="Phobius"/>
    </source>
</evidence>
<keyword evidence="1" id="KW-0812">Transmembrane</keyword>